<sequence>MHTKSRTIKSLITQFTAILLYELPVALDSLVFMGFSMKLIHDLNTHTTHSTAKMLYNVKAIKNDFSIRE</sequence>
<name>A0A655AYR5_MYCTX</name>
<dbReference type="EMBL" id="CNFT01002992">
    <property type="protein sequence ID" value="CKU68038.1"/>
    <property type="molecule type" value="Genomic_DNA"/>
</dbReference>
<proteinExistence type="predicted"/>
<reference evidence="1 2" key="1">
    <citation type="submission" date="2015-03" db="EMBL/GenBank/DDBJ databases">
        <authorList>
            <consortium name="Pathogen Informatics"/>
        </authorList>
    </citation>
    <scope>NUCLEOTIDE SEQUENCE [LARGE SCALE GENOMIC DNA]</scope>
    <source>
        <strain evidence="1 2">Bir 185</strain>
    </source>
</reference>
<organism evidence="1 2">
    <name type="scientific">Mycobacterium tuberculosis</name>
    <dbReference type="NCBI Taxonomy" id="1773"/>
    <lineage>
        <taxon>Bacteria</taxon>
        <taxon>Bacillati</taxon>
        <taxon>Actinomycetota</taxon>
        <taxon>Actinomycetes</taxon>
        <taxon>Mycobacteriales</taxon>
        <taxon>Mycobacteriaceae</taxon>
        <taxon>Mycobacterium</taxon>
        <taxon>Mycobacterium tuberculosis complex</taxon>
    </lineage>
</organism>
<protein>
    <submittedName>
        <fullName evidence="1">Uncharacterized protein</fullName>
    </submittedName>
</protein>
<dbReference type="Proteomes" id="UP000050164">
    <property type="component" value="Unassembled WGS sequence"/>
</dbReference>
<evidence type="ECO:0000313" key="2">
    <source>
        <dbReference type="Proteomes" id="UP000050164"/>
    </source>
</evidence>
<gene>
    <name evidence="1" type="ORF">ERS027659_05273</name>
</gene>
<dbReference type="AlphaFoldDB" id="A0A655AYR5"/>
<evidence type="ECO:0000313" key="1">
    <source>
        <dbReference type="EMBL" id="CKU68038.1"/>
    </source>
</evidence>
<accession>A0A655AYR5</accession>